<feature type="transmembrane region" description="Helical" evidence="1">
    <location>
        <begin position="45"/>
        <end position="68"/>
    </location>
</feature>
<name>A0ABR9T2X1_9SPHI</name>
<feature type="transmembrane region" description="Helical" evidence="1">
    <location>
        <begin position="182"/>
        <end position="203"/>
    </location>
</feature>
<feature type="transmembrane region" description="Helical" evidence="1">
    <location>
        <begin position="80"/>
        <end position="99"/>
    </location>
</feature>
<evidence type="ECO:0000256" key="1">
    <source>
        <dbReference type="SAM" id="Phobius"/>
    </source>
</evidence>
<keyword evidence="1" id="KW-0472">Membrane</keyword>
<proteinExistence type="predicted"/>
<evidence type="ECO:0000313" key="2">
    <source>
        <dbReference type="EMBL" id="MBE8719696.1"/>
    </source>
</evidence>
<feature type="transmembrane region" description="Helical" evidence="1">
    <location>
        <begin position="111"/>
        <end position="131"/>
    </location>
</feature>
<comment type="caution">
    <text evidence="2">The sequence shown here is derived from an EMBL/GenBank/DDBJ whole genome shotgun (WGS) entry which is preliminary data.</text>
</comment>
<protein>
    <recommendedName>
        <fullName evidence="4">Lycopene cyclase domain-containing protein</fullName>
    </recommendedName>
</protein>
<organism evidence="2 3">
    <name type="scientific">Sphingobacterium pedocola</name>
    <dbReference type="NCBI Taxonomy" id="2082722"/>
    <lineage>
        <taxon>Bacteria</taxon>
        <taxon>Pseudomonadati</taxon>
        <taxon>Bacteroidota</taxon>
        <taxon>Sphingobacteriia</taxon>
        <taxon>Sphingobacteriales</taxon>
        <taxon>Sphingobacteriaceae</taxon>
        <taxon>Sphingobacterium</taxon>
    </lineage>
</organism>
<dbReference type="EMBL" id="PSKQ01000013">
    <property type="protein sequence ID" value="MBE8719696.1"/>
    <property type="molecule type" value="Genomic_DNA"/>
</dbReference>
<keyword evidence="3" id="KW-1185">Reference proteome</keyword>
<dbReference type="Proteomes" id="UP000618319">
    <property type="component" value="Unassembled WGS sequence"/>
</dbReference>
<gene>
    <name evidence="2" type="ORF">C4F40_03015</name>
</gene>
<evidence type="ECO:0008006" key="4">
    <source>
        <dbReference type="Google" id="ProtNLM"/>
    </source>
</evidence>
<reference evidence="2 3" key="1">
    <citation type="submission" date="2018-02" db="EMBL/GenBank/DDBJ databases">
        <title>Sphingobacterium KA21.</title>
        <authorList>
            <person name="Vasarhelyi B.M."/>
            <person name="Deshmukh S."/>
            <person name="Balint B."/>
            <person name="Kukolya J."/>
        </authorList>
    </citation>
    <scope>NUCLEOTIDE SEQUENCE [LARGE SCALE GENOMIC DNA]</scope>
    <source>
        <strain evidence="2 3">Ka21</strain>
    </source>
</reference>
<accession>A0ABR9T2X1</accession>
<keyword evidence="1" id="KW-0812">Transmembrane</keyword>
<evidence type="ECO:0000313" key="3">
    <source>
        <dbReference type="Proteomes" id="UP000618319"/>
    </source>
</evidence>
<sequence length="214" mass="24735">MELLFICFSLLSITFLYLSGSIQWKNMLIFILWQIVVGLIAYYELFIATPPILLIAIILSIFISYRWLLRRASPILNIRWLLAIHLIRIPVELVLYHLYLAQQIPSIMTFTGWNFDILIGLSAAIILLLSFFNKMILTHKVLFIWNIIGCLFLLFIVGLAILSSPLPIQQLGFDQPNIAVLQFPYCLLPTCIVPIVFLSHLLLMRPYFTRHQTG</sequence>
<keyword evidence="1" id="KW-1133">Transmembrane helix</keyword>
<feature type="transmembrane region" description="Helical" evidence="1">
    <location>
        <begin position="143"/>
        <end position="162"/>
    </location>
</feature>